<name>A0A1B1A5W2_9RHOB</name>
<accession>A0A1B1A5W2</accession>
<dbReference type="KEGG" id="rmb:K529_014055"/>
<dbReference type="EMBL" id="CP015230">
    <property type="protein sequence ID" value="ANP41896.1"/>
    <property type="molecule type" value="Genomic_DNA"/>
</dbReference>
<dbReference type="Proteomes" id="UP000013243">
    <property type="component" value="Chromosome"/>
</dbReference>
<reference evidence="1 2" key="1">
    <citation type="journal article" date="2016" name="ISME J.">
        <title>Global occurrence and heterogeneity of the Roseobacter-clade species Ruegeria mobilis.</title>
        <authorList>
            <person name="Sonnenschein E."/>
            <person name="Gram L."/>
        </authorList>
    </citation>
    <scope>NUCLEOTIDE SEQUENCE [LARGE SCALE GENOMIC DNA]</scope>
    <source>
        <strain evidence="1 2">F1926</strain>
    </source>
</reference>
<protein>
    <recommendedName>
        <fullName evidence="3">Peptidoglycan binding-like domain-containing protein</fullName>
    </recommendedName>
</protein>
<gene>
    <name evidence="1" type="ORF">K529_014055</name>
</gene>
<dbReference type="STRING" id="1265309.K529_014055"/>
<proteinExistence type="predicted"/>
<evidence type="ECO:0000313" key="2">
    <source>
        <dbReference type="Proteomes" id="UP000013243"/>
    </source>
</evidence>
<evidence type="ECO:0000313" key="1">
    <source>
        <dbReference type="EMBL" id="ANP41896.1"/>
    </source>
</evidence>
<sequence length="263" mass="28845">MEVSDRHNVQSFLATKGLYNTDVDGLWGNATEEAVQKLKLLYPERYERFDVTTSEGAAAFLHRIAVDFIEEYPEGGYEGESVDGDRVSPVPSGDANQARALEARCEGYASFAGLCWQLSKSEMMIVMNNRGYSCKAVPPDSNQFLIAASGGGIPVPEFVCVDSSTGGGIAIYANRLVFDCDIFNVCPYRTDEIAQIIVDEGHLAQMDYVVDFSNSGEPLERYCGRTYYGQEICVGVEIYFTLSKLRGISLARGALGRPGVNFD</sequence>
<organism evidence="1 2">
    <name type="scientific">Tritonibacter mobilis F1926</name>
    <dbReference type="NCBI Taxonomy" id="1265309"/>
    <lineage>
        <taxon>Bacteria</taxon>
        <taxon>Pseudomonadati</taxon>
        <taxon>Pseudomonadota</taxon>
        <taxon>Alphaproteobacteria</taxon>
        <taxon>Rhodobacterales</taxon>
        <taxon>Paracoccaceae</taxon>
        <taxon>Tritonibacter</taxon>
    </lineage>
</organism>
<evidence type="ECO:0008006" key="3">
    <source>
        <dbReference type="Google" id="ProtNLM"/>
    </source>
</evidence>
<dbReference type="AlphaFoldDB" id="A0A1B1A5W2"/>